<organism evidence="4 5">
    <name type="scientific">Litorivicinus lipolyticus</name>
    <dbReference type="NCBI Taxonomy" id="418701"/>
    <lineage>
        <taxon>Bacteria</taxon>
        <taxon>Pseudomonadati</taxon>
        <taxon>Pseudomonadota</taxon>
        <taxon>Gammaproteobacteria</taxon>
        <taxon>Oceanospirillales</taxon>
        <taxon>Litorivicinaceae</taxon>
        <taxon>Litorivicinus</taxon>
    </lineage>
</organism>
<accession>A0A5Q2QB68</accession>
<protein>
    <submittedName>
        <fullName evidence="4">GNAT family N-acetyltransferase</fullName>
    </submittedName>
</protein>
<dbReference type="RefSeq" id="WP_153714027.1">
    <property type="nucleotide sequence ID" value="NZ_CP045871.1"/>
</dbReference>
<keyword evidence="5" id="KW-1185">Reference proteome</keyword>
<gene>
    <name evidence="4" type="ORF">GH975_08050</name>
</gene>
<dbReference type="InterPro" id="IPR050832">
    <property type="entry name" value="Bact_Acetyltransf"/>
</dbReference>
<dbReference type="PANTHER" id="PTHR43877:SF2">
    <property type="entry name" value="AMINOALKYLPHOSPHONATE N-ACETYLTRANSFERASE-RELATED"/>
    <property type="match status" value="1"/>
</dbReference>
<sequence length="161" mass="17460">MGPGVVFRRASRPDWAQLQAIELASFNGDRLSPRSLRRWIDAPTGDFYVAVLAGQVVGYGLIIFRRGSRSGRLYSIALAPAGRGQGLGRGLLQVLQQCAKRRGCKDVRLEVAQSNAPAQALYQRCGYRLIGHRAGYYENGDDACLMCCSLGAPAPAVQIGY</sequence>
<keyword evidence="1 4" id="KW-0808">Transferase</keyword>
<reference evidence="4 5" key="1">
    <citation type="submission" date="2019-11" db="EMBL/GenBank/DDBJ databases">
        <authorList>
            <person name="Khan S.A."/>
            <person name="Jeon C.O."/>
            <person name="Chun B.H."/>
        </authorList>
    </citation>
    <scope>NUCLEOTIDE SEQUENCE [LARGE SCALE GENOMIC DNA]</scope>
    <source>
        <strain evidence="4 5">IMCC 1097</strain>
    </source>
</reference>
<evidence type="ECO:0000259" key="3">
    <source>
        <dbReference type="PROSITE" id="PS51186"/>
    </source>
</evidence>
<proteinExistence type="predicted"/>
<dbReference type="GO" id="GO:0016747">
    <property type="term" value="F:acyltransferase activity, transferring groups other than amino-acyl groups"/>
    <property type="evidence" value="ECO:0007669"/>
    <property type="project" value="InterPro"/>
</dbReference>
<dbReference type="Proteomes" id="UP000388235">
    <property type="component" value="Chromosome"/>
</dbReference>
<dbReference type="Pfam" id="PF00583">
    <property type="entry name" value="Acetyltransf_1"/>
    <property type="match status" value="1"/>
</dbReference>
<dbReference type="AlphaFoldDB" id="A0A5Q2QB68"/>
<dbReference type="OrthoDB" id="27442at2"/>
<dbReference type="InterPro" id="IPR000182">
    <property type="entry name" value="GNAT_dom"/>
</dbReference>
<dbReference type="SUPFAM" id="SSF55729">
    <property type="entry name" value="Acyl-CoA N-acyltransferases (Nat)"/>
    <property type="match status" value="1"/>
</dbReference>
<evidence type="ECO:0000256" key="2">
    <source>
        <dbReference type="ARBA" id="ARBA00023315"/>
    </source>
</evidence>
<dbReference type="Gene3D" id="3.40.630.30">
    <property type="match status" value="1"/>
</dbReference>
<dbReference type="InterPro" id="IPR016181">
    <property type="entry name" value="Acyl_CoA_acyltransferase"/>
</dbReference>
<name>A0A5Q2QB68_9GAMM</name>
<evidence type="ECO:0000313" key="5">
    <source>
        <dbReference type="Proteomes" id="UP000388235"/>
    </source>
</evidence>
<evidence type="ECO:0000313" key="4">
    <source>
        <dbReference type="EMBL" id="QGG80523.1"/>
    </source>
</evidence>
<dbReference type="EMBL" id="CP045871">
    <property type="protein sequence ID" value="QGG80523.1"/>
    <property type="molecule type" value="Genomic_DNA"/>
</dbReference>
<keyword evidence="2" id="KW-0012">Acyltransferase</keyword>
<dbReference type="KEGG" id="llp:GH975_08050"/>
<dbReference type="PANTHER" id="PTHR43877">
    <property type="entry name" value="AMINOALKYLPHOSPHONATE N-ACETYLTRANSFERASE-RELATED-RELATED"/>
    <property type="match status" value="1"/>
</dbReference>
<feature type="domain" description="N-acetyltransferase" evidence="3">
    <location>
        <begin position="5"/>
        <end position="151"/>
    </location>
</feature>
<evidence type="ECO:0000256" key="1">
    <source>
        <dbReference type="ARBA" id="ARBA00022679"/>
    </source>
</evidence>
<dbReference type="PROSITE" id="PS51186">
    <property type="entry name" value="GNAT"/>
    <property type="match status" value="1"/>
</dbReference>